<evidence type="ECO:0000256" key="8">
    <source>
        <dbReference type="ARBA" id="ARBA00023136"/>
    </source>
</evidence>
<evidence type="ECO:0000256" key="6">
    <source>
        <dbReference type="ARBA" id="ARBA00022927"/>
    </source>
</evidence>
<accession>A0A2R5HH33</accession>
<keyword evidence="7 12" id="KW-1133">Transmembrane helix</keyword>
<dbReference type="GO" id="GO:0032977">
    <property type="term" value="F:membrane insertase activity"/>
    <property type="evidence" value="ECO:0007669"/>
    <property type="project" value="InterPro"/>
</dbReference>
<comment type="similarity">
    <text evidence="12">Belongs to the OXA1/ALB3/YidC family. Type 2 subfamily.</text>
</comment>
<evidence type="ECO:0000256" key="11">
    <source>
        <dbReference type="ARBA" id="ARBA00023288"/>
    </source>
</evidence>
<evidence type="ECO:0000256" key="12">
    <source>
        <dbReference type="HAMAP-Rule" id="MF_01811"/>
    </source>
</evidence>
<dbReference type="AlphaFoldDB" id="A0A2R5HH33"/>
<evidence type="ECO:0000256" key="13">
    <source>
        <dbReference type="SAM" id="MobiDB-lite"/>
    </source>
</evidence>
<keyword evidence="2 12" id="KW-0813">Transport</keyword>
<keyword evidence="6 12" id="KW-0653">Protein transport</keyword>
<reference evidence="15 16" key="1">
    <citation type="journal article" date="2018" name="Genome Announc.">
        <title>Draft Genome Sequence of Lactococcus sp. Strain NtB2 (JCM 32569), Isolated from the Gut of the Higher Termite Nasutitermes takasagoensis.</title>
        <authorList>
            <person name="Noda S."/>
            <person name="Aihara C."/>
            <person name="Yuki M."/>
            <person name="Ohkuma M."/>
        </authorList>
    </citation>
    <scope>NUCLEOTIDE SEQUENCE [LARGE SCALE GENOMIC DNA]</scope>
    <source>
        <strain evidence="15 16">NtB2</strain>
    </source>
</reference>
<evidence type="ECO:0000256" key="1">
    <source>
        <dbReference type="ARBA" id="ARBA00004651"/>
    </source>
</evidence>
<evidence type="ECO:0000256" key="4">
    <source>
        <dbReference type="ARBA" id="ARBA00022692"/>
    </source>
</evidence>
<dbReference type="InterPro" id="IPR001708">
    <property type="entry name" value="YidC/ALB3/OXA1/COX18"/>
</dbReference>
<keyword evidence="8 12" id="KW-0472">Membrane</keyword>
<evidence type="ECO:0000256" key="10">
    <source>
        <dbReference type="ARBA" id="ARBA00023186"/>
    </source>
</evidence>
<dbReference type="PANTHER" id="PTHR12428">
    <property type="entry name" value="OXA1"/>
    <property type="match status" value="1"/>
</dbReference>
<evidence type="ECO:0000259" key="14">
    <source>
        <dbReference type="Pfam" id="PF02096"/>
    </source>
</evidence>
<dbReference type="PANTHER" id="PTHR12428:SF65">
    <property type="entry name" value="CYTOCHROME C OXIDASE ASSEMBLY PROTEIN COX18, MITOCHONDRIAL"/>
    <property type="match status" value="1"/>
</dbReference>
<dbReference type="Proteomes" id="UP000245021">
    <property type="component" value="Unassembled WGS sequence"/>
</dbReference>
<comment type="subcellular location">
    <subcellularLocation>
        <location evidence="1 12">Cell membrane</location>
        <topology evidence="1 12">Multi-pass membrane protein</topology>
    </subcellularLocation>
</comment>
<name>A0A2R5HH33_9LACT</name>
<comment type="function">
    <text evidence="12">Required for the insertion and/or proper folding and/or complex formation of integral membrane proteins into the membrane. Involved in integration of membrane proteins that insert both dependently and independently of the Sec translocase complex, as well as at least some lipoproteins.</text>
</comment>
<dbReference type="GO" id="GO:0005886">
    <property type="term" value="C:plasma membrane"/>
    <property type="evidence" value="ECO:0007669"/>
    <property type="project" value="UniProtKB-SubCell"/>
</dbReference>
<feature type="transmembrane region" description="Helical" evidence="12">
    <location>
        <begin position="217"/>
        <end position="233"/>
    </location>
</feature>
<dbReference type="EMBL" id="BFFO01000009">
    <property type="protein sequence ID" value="GBG97292.1"/>
    <property type="molecule type" value="Genomic_DNA"/>
</dbReference>
<dbReference type="OrthoDB" id="9780552at2"/>
<dbReference type="InterPro" id="IPR023060">
    <property type="entry name" value="YidC/YidC1/YidC2_Firmicutes"/>
</dbReference>
<dbReference type="HAMAP" id="MF_01811">
    <property type="entry name" value="YidC_type2"/>
    <property type="match status" value="1"/>
</dbReference>
<evidence type="ECO:0000313" key="15">
    <source>
        <dbReference type="EMBL" id="GBG97292.1"/>
    </source>
</evidence>
<gene>
    <name evidence="15" type="primary">yidC_2</name>
    <name evidence="12" type="synonym">yidC</name>
    <name evidence="15" type="ORF">NtB2_01431</name>
</gene>
<dbReference type="PROSITE" id="PS51257">
    <property type="entry name" value="PROKAR_LIPOPROTEIN"/>
    <property type="match status" value="1"/>
</dbReference>
<keyword evidence="10 12" id="KW-0143">Chaperone</keyword>
<keyword evidence="9" id="KW-0564">Palmitate</keyword>
<dbReference type="RefSeq" id="WP_109246273.1">
    <property type="nucleotide sequence ID" value="NZ_BFFO01000009.1"/>
</dbReference>
<dbReference type="CDD" id="cd20070">
    <property type="entry name" value="5TM_YidC_Alb3"/>
    <property type="match status" value="1"/>
</dbReference>
<feature type="transmembrane region" description="Helical" evidence="12">
    <location>
        <begin position="185"/>
        <end position="205"/>
    </location>
</feature>
<keyword evidence="5 12" id="KW-0732">Signal</keyword>
<keyword evidence="16" id="KW-1185">Reference proteome</keyword>
<evidence type="ECO:0000256" key="7">
    <source>
        <dbReference type="ARBA" id="ARBA00022989"/>
    </source>
</evidence>
<dbReference type="GO" id="GO:0051205">
    <property type="term" value="P:protein insertion into membrane"/>
    <property type="evidence" value="ECO:0007669"/>
    <property type="project" value="TreeGrafter"/>
</dbReference>
<evidence type="ECO:0000256" key="3">
    <source>
        <dbReference type="ARBA" id="ARBA00022475"/>
    </source>
</evidence>
<dbReference type="NCBIfam" id="NF002687">
    <property type="entry name" value="PRK02463.1"/>
    <property type="match status" value="1"/>
</dbReference>
<evidence type="ECO:0000313" key="16">
    <source>
        <dbReference type="Proteomes" id="UP000245021"/>
    </source>
</evidence>
<dbReference type="GO" id="GO:0015031">
    <property type="term" value="P:protein transport"/>
    <property type="evidence" value="ECO:0007669"/>
    <property type="project" value="UniProtKB-KW"/>
</dbReference>
<proteinExistence type="inferred from homology"/>
<evidence type="ECO:0000256" key="2">
    <source>
        <dbReference type="ARBA" id="ARBA00022448"/>
    </source>
</evidence>
<organism evidence="15 16">
    <name type="scientific">Lactococcus termiticola</name>
    <dbReference type="NCBI Taxonomy" id="2169526"/>
    <lineage>
        <taxon>Bacteria</taxon>
        <taxon>Bacillati</taxon>
        <taxon>Bacillota</taxon>
        <taxon>Bacilli</taxon>
        <taxon>Lactobacillales</taxon>
        <taxon>Streptococcaceae</taxon>
        <taxon>Lactococcus</taxon>
    </lineage>
</organism>
<comment type="caution">
    <text evidence="15">The sequence shown here is derived from an EMBL/GenBank/DDBJ whole genome shotgun (WGS) entry which is preliminary data.</text>
</comment>
<keyword evidence="3 12" id="KW-1003">Cell membrane</keyword>
<evidence type="ECO:0000256" key="5">
    <source>
        <dbReference type="ARBA" id="ARBA00022729"/>
    </source>
</evidence>
<sequence>MNKLTRRLSLAGITGAALLFLAGCVQTHMVNGVRVPTEAGMNGFTYRFIVTPMSDFVDLFAHNLHMGYGWGIILVTLIIRLIILPLGLYQAHKATYTQEKTAYLKPVFEPLNQRLKEAQTPEAKMAAQQALMQAQKDNGVNMFASLGCLPMLIQWPFFIALYNAAAYTQGITTASFFGINLGHPSVLLAVISGIFYLIQTYISTIGMPEEQKRTSRMMLIMSPAMIFVFSLISPAGVSLYWAVGGIVMVLQQVIVTFIIKPRLRKRIEKEFELNPPKMVDLPKDVTPAAATAQGLDNLISSARKDVTPSAGGRNAGKQNRKN</sequence>
<keyword evidence="4 12" id="KW-0812">Transmembrane</keyword>
<keyword evidence="11 12" id="KW-0449">Lipoprotein</keyword>
<dbReference type="PRINTS" id="PR00701">
    <property type="entry name" value="60KDINNERMP"/>
</dbReference>
<feature type="transmembrane region" description="Helical" evidence="12">
    <location>
        <begin position="142"/>
        <end position="165"/>
    </location>
</feature>
<feature type="domain" description="Membrane insertase YidC/Oxa/ALB C-terminal" evidence="14">
    <location>
        <begin position="68"/>
        <end position="255"/>
    </location>
</feature>
<feature type="transmembrane region" description="Helical" evidence="12">
    <location>
        <begin position="239"/>
        <end position="259"/>
    </location>
</feature>
<evidence type="ECO:0000256" key="9">
    <source>
        <dbReference type="ARBA" id="ARBA00023139"/>
    </source>
</evidence>
<dbReference type="InterPro" id="IPR028055">
    <property type="entry name" value="YidC/Oxa/ALB_C"/>
</dbReference>
<protein>
    <recommendedName>
        <fullName evidence="12">Membrane protein insertase YidC</fullName>
    </recommendedName>
    <alternativeName>
        <fullName evidence="12">Foldase YidC</fullName>
    </alternativeName>
    <alternativeName>
        <fullName evidence="12">Membrane integrase YidC</fullName>
    </alternativeName>
    <alternativeName>
        <fullName evidence="12">Membrane protein YidC</fullName>
    </alternativeName>
</protein>
<dbReference type="NCBIfam" id="TIGR03592">
    <property type="entry name" value="yidC_oxa1_cterm"/>
    <property type="match status" value="1"/>
</dbReference>
<feature type="region of interest" description="Disordered" evidence="13">
    <location>
        <begin position="299"/>
        <end position="322"/>
    </location>
</feature>
<dbReference type="Pfam" id="PF02096">
    <property type="entry name" value="60KD_IMP"/>
    <property type="match status" value="1"/>
</dbReference>
<dbReference type="InterPro" id="IPR047196">
    <property type="entry name" value="YidC_ALB_C"/>
</dbReference>
<feature type="transmembrane region" description="Helical" evidence="12">
    <location>
        <begin position="68"/>
        <end position="89"/>
    </location>
</feature>